<reference evidence="2" key="1">
    <citation type="journal article" date="2020" name="Stud. Mycol.">
        <title>101 Dothideomycetes genomes: a test case for predicting lifestyles and emergence of pathogens.</title>
        <authorList>
            <person name="Haridas S."/>
            <person name="Albert R."/>
            <person name="Binder M."/>
            <person name="Bloem J."/>
            <person name="Labutti K."/>
            <person name="Salamov A."/>
            <person name="Andreopoulos B."/>
            <person name="Baker S."/>
            <person name="Barry K."/>
            <person name="Bills G."/>
            <person name="Bluhm B."/>
            <person name="Cannon C."/>
            <person name="Castanera R."/>
            <person name="Culley D."/>
            <person name="Daum C."/>
            <person name="Ezra D."/>
            <person name="Gonzalez J."/>
            <person name="Henrissat B."/>
            <person name="Kuo A."/>
            <person name="Liang C."/>
            <person name="Lipzen A."/>
            <person name="Lutzoni F."/>
            <person name="Magnuson J."/>
            <person name="Mondo S."/>
            <person name="Nolan M."/>
            <person name="Ohm R."/>
            <person name="Pangilinan J."/>
            <person name="Park H.-J."/>
            <person name="Ramirez L."/>
            <person name="Alfaro M."/>
            <person name="Sun H."/>
            <person name="Tritt A."/>
            <person name="Yoshinaga Y."/>
            <person name="Zwiers L.-H."/>
            <person name="Turgeon B."/>
            <person name="Goodwin S."/>
            <person name="Spatafora J."/>
            <person name="Crous P."/>
            <person name="Grigoriev I."/>
        </authorList>
    </citation>
    <scope>NUCLEOTIDE SEQUENCE</scope>
    <source>
        <strain evidence="2">CBS 115976</strain>
    </source>
</reference>
<gene>
    <name evidence="2" type="ORF">BT63DRAFT_415605</name>
</gene>
<dbReference type="EMBL" id="MU004237">
    <property type="protein sequence ID" value="KAF2668103.1"/>
    <property type="molecule type" value="Genomic_DNA"/>
</dbReference>
<dbReference type="Proteomes" id="UP000799302">
    <property type="component" value="Unassembled WGS sequence"/>
</dbReference>
<name>A0A6A6U9X0_9PEZI</name>
<evidence type="ECO:0000313" key="2">
    <source>
        <dbReference type="EMBL" id="KAF2668103.1"/>
    </source>
</evidence>
<organism evidence="2 3">
    <name type="scientific">Microthyrium microscopicum</name>
    <dbReference type="NCBI Taxonomy" id="703497"/>
    <lineage>
        <taxon>Eukaryota</taxon>
        <taxon>Fungi</taxon>
        <taxon>Dikarya</taxon>
        <taxon>Ascomycota</taxon>
        <taxon>Pezizomycotina</taxon>
        <taxon>Dothideomycetes</taxon>
        <taxon>Dothideomycetes incertae sedis</taxon>
        <taxon>Microthyriales</taxon>
        <taxon>Microthyriaceae</taxon>
        <taxon>Microthyrium</taxon>
    </lineage>
</organism>
<evidence type="ECO:0000256" key="1">
    <source>
        <dbReference type="SAM" id="MobiDB-lite"/>
    </source>
</evidence>
<proteinExistence type="predicted"/>
<feature type="region of interest" description="Disordered" evidence="1">
    <location>
        <begin position="89"/>
        <end position="204"/>
    </location>
</feature>
<keyword evidence="3" id="KW-1185">Reference proteome</keyword>
<feature type="compositionally biased region" description="Acidic residues" evidence="1">
    <location>
        <begin position="130"/>
        <end position="142"/>
    </location>
</feature>
<sequence>MSPTELNTDLKIWFPEPVIPPACQSRASPQLPVPAFNDDMSLGSESQLLIDHSLHTTTPEDHLLVDLTPQTISPKRFYSQLAKLWEGDKDGDKIEESEASSSVGSDSLEDGEIRESGSEHSQTFSKDGSDSLEDGEIYESSEYDTHQDSEDTENLTNEHRASKATQSDSSDSTQDSISFFTSHFTEPQTPSQSPDSSERLEQSSNPPWLIHSSIQLPRTSLFQDHFPPIAIHWWLDHIRYILLTSSPERVEAASKEVSKRRVDDFDLSIADLPEPEIAAMLTKLLHKVPKIEAVDSRNETGWLINPDQLWGTWKGVLEERLALMVEPIHENVVGFKFP</sequence>
<evidence type="ECO:0000313" key="3">
    <source>
        <dbReference type="Proteomes" id="UP000799302"/>
    </source>
</evidence>
<protein>
    <submittedName>
        <fullName evidence="2">Uncharacterized protein</fullName>
    </submittedName>
</protein>
<dbReference type="AlphaFoldDB" id="A0A6A6U9X0"/>
<feature type="compositionally biased region" description="Low complexity" evidence="1">
    <location>
        <begin position="165"/>
        <end position="182"/>
    </location>
</feature>
<accession>A0A6A6U9X0</accession>
<feature type="compositionally biased region" description="Polar residues" evidence="1">
    <location>
        <begin position="183"/>
        <end position="195"/>
    </location>
</feature>